<dbReference type="Proteomes" id="UP000241890">
    <property type="component" value="Unassembled WGS sequence"/>
</dbReference>
<keyword evidence="8" id="KW-0811">Translocation</keyword>
<dbReference type="AlphaFoldDB" id="A0A2R5GBL1"/>
<keyword evidence="7" id="KW-1133">Transmembrane helix</keyword>
<keyword evidence="14" id="KW-1185">Reference proteome</keyword>
<accession>A0A2R5GBL1</accession>
<evidence type="ECO:0000256" key="4">
    <source>
        <dbReference type="ARBA" id="ARBA00022692"/>
    </source>
</evidence>
<dbReference type="EMBL" id="BEYU01000027">
    <property type="protein sequence ID" value="GBG27098.1"/>
    <property type="molecule type" value="Genomic_DNA"/>
</dbReference>
<keyword evidence="5" id="KW-1000">Mitochondrion outer membrane</keyword>
<evidence type="ECO:0000256" key="11">
    <source>
        <dbReference type="ARBA" id="ARBA00023170"/>
    </source>
</evidence>
<dbReference type="CDD" id="cd22884">
    <property type="entry name" value="TOM22"/>
    <property type="match status" value="1"/>
</dbReference>
<comment type="subcellular location">
    <subcellularLocation>
        <location evidence="1">Mitochondrion outer membrane</location>
        <topology evidence="1">Single-pass membrane protein</topology>
    </subcellularLocation>
</comment>
<sequence>MLLDKRLDEVILSNASTRGEDHRQTVPRLLKPTQGLYGGNRGESPLMAAFKNMKVARQSLGATSTALRPVLSEEKSMVPSQGSPRQRSDHKQGRRFVSDELHQPVQILNASQNVPCMLFRRGARMRMQELAPEHRTDAQSSIGDVMTCILMPRVPETREWAATVGPNVRSPTAPQERAEIDVANRHPRAELVVQSIDAQGQLNTISSSIVQSARSWAWWAFKKGGDVTWILTTTGIVVIFPLYFQIARDMAIAEAETQQIQQLRAQGYNQAQINQMMGGAPAQQ</sequence>
<name>A0A2R5GBL1_9STRA</name>
<keyword evidence="10" id="KW-0472">Membrane</keyword>
<evidence type="ECO:0000256" key="6">
    <source>
        <dbReference type="ARBA" id="ARBA00022927"/>
    </source>
</evidence>
<keyword evidence="11" id="KW-0675">Receptor</keyword>
<comment type="similarity">
    <text evidence="2">Belongs to the Tom22 family.</text>
</comment>
<protein>
    <submittedName>
        <fullName evidence="13">Uncharacterized protein</fullName>
    </submittedName>
</protein>
<keyword evidence="9" id="KW-0496">Mitochondrion</keyword>
<evidence type="ECO:0000256" key="2">
    <source>
        <dbReference type="ARBA" id="ARBA00009874"/>
    </source>
</evidence>
<organism evidence="13 14">
    <name type="scientific">Hondaea fermentalgiana</name>
    <dbReference type="NCBI Taxonomy" id="2315210"/>
    <lineage>
        <taxon>Eukaryota</taxon>
        <taxon>Sar</taxon>
        <taxon>Stramenopiles</taxon>
        <taxon>Bigyra</taxon>
        <taxon>Labyrinthulomycetes</taxon>
        <taxon>Thraustochytrida</taxon>
        <taxon>Thraustochytriidae</taxon>
        <taxon>Hondaea</taxon>
    </lineage>
</organism>
<dbReference type="InParanoid" id="A0A2R5GBL1"/>
<keyword evidence="6" id="KW-0653">Protein transport</keyword>
<comment type="caution">
    <text evidence="13">The sequence shown here is derived from an EMBL/GenBank/DDBJ whole genome shotgun (WGS) entry which is preliminary data.</text>
</comment>
<dbReference type="Pfam" id="PF04281">
    <property type="entry name" value="Tom22"/>
    <property type="match status" value="1"/>
</dbReference>
<gene>
    <name evidence="13" type="ORF">FCC1311_033212</name>
</gene>
<evidence type="ECO:0000256" key="9">
    <source>
        <dbReference type="ARBA" id="ARBA00023128"/>
    </source>
</evidence>
<reference evidence="13 14" key="1">
    <citation type="submission" date="2017-12" db="EMBL/GenBank/DDBJ databases">
        <title>Sequencing, de novo assembly and annotation of complete genome of a new Thraustochytrid species, strain FCC1311.</title>
        <authorList>
            <person name="Sedici K."/>
            <person name="Godart F."/>
            <person name="Aiese Cigliano R."/>
            <person name="Sanseverino W."/>
            <person name="Barakat M."/>
            <person name="Ortet P."/>
            <person name="Marechal E."/>
            <person name="Cagnac O."/>
            <person name="Amato A."/>
        </authorList>
    </citation>
    <scope>NUCLEOTIDE SEQUENCE [LARGE SCALE GENOMIC DNA]</scope>
</reference>
<evidence type="ECO:0000313" key="14">
    <source>
        <dbReference type="Proteomes" id="UP000241890"/>
    </source>
</evidence>
<evidence type="ECO:0000256" key="12">
    <source>
        <dbReference type="SAM" id="MobiDB-lite"/>
    </source>
</evidence>
<evidence type="ECO:0000256" key="5">
    <source>
        <dbReference type="ARBA" id="ARBA00022787"/>
    </source>
</evidence>
<evidence type="ECO:0000256" key="8">
    <source>
        <dbReference type="ARBA" id="ARBA00023010"/>
    </source>
</evidence>
<dbReference type="InterPro" id="IPR005683">
    <property type="entry name" value="Tom22"/>
</dbReference>
<feature type="region of interest" description="Disordered" evidence="12">
    <location>
        <begin position="66"/>
        <end position="94"/>
    </location>
</feature>
<evidence type="ECO:0000256" key="10">
    <source>
        <dbReference type="ARBA" id="ARBA00023136"/>
    </source>
</evidence>
<dbReference type="GO" id="GO:0005741">
    <property type="term" value="C:mitochondrial outer membrane"/>
    <property type="evidence" value="ECO:0007669"/>
    <property type="project" value="UniProtKB-SubCell"/>
</dbReference>
<dbReference type="GO" id="GO:0006886">
    <property type="term" value="P:intracellular protein transport"/>
    <property type="evidence" value="ECO:0007669"/>
    <property type="project" value="InterPro"/>
</dbReference>
<proteinExistence type="inferred from homology"/>
<evidence type="ECO:0000256" key="7">
    <source>
        <dbReference type="ARBA" id="ARBA00022989"/>
    </source>
</evidence>
<evidence type="ECO:0000256" key="3">
    <source>
        <dbReference type="ARBA" id="ARBA00022448"/>
    </source>
</evidence>
<keyword evidence="4" id="KW-0812">Transmembrane</keyword>
<evidence type="ECO:0000313" key="13">
    <source>
        <dbReference type="EMBL" id="GBG27098.1"/>
    </source>
</evidence>
<evidence type="ECO:0000256" key="1">
    <source>
        <dbReference type="ARBA" id="ARBA00004572"/>
    </source>
</evidence>
<keyword evidence="3" id="KW-0813">Transport</keyword>